<name>A0A521G4D1_9BACT</name>
<organism evidence="1 2">
    <name type="scientific">Candidatus Electronema aureum</name>
    <dbReference type="NCBI Taxonomy" id="2005002"/>
    <lineage>
        <taxon>Bacteria</taxon>
        <taxon>Pseudomonadati</taxon>
        <taxon>Thermodesulfobacteriota</taxon>
        <taxon>Desulfobulbia</taxon>
        <taxon>Desulfobulbales</taxon>
        <taxon>Desulfobulbaceae</taxon>
        <taxon>Candidatus Electronema</taxon>
    </lineage>
</organism>
<reference evidence="1" key="1">
    <citation type="submission" date="2017-07" db="EMBL/GenBank/DDBJ databases">
        <title>The cable genome - Insights into the physiology and evolution of filamentous bacteria capable of sulfide oxidation via long distance electron transfer.</title>
        <authorList>
            <person name="Thorup C."/>
            <person name="Bjerg J.T."/>
            <person name="Schreiber L."/>
            <person name="Nielsen L.P."/>
            <person name="Kjeldsen K.U."/>
            <person name="Boesen T."/>
            <person name="Boggild A."/>
            <person name="Meysman F."/>
            <person name="Geelhoed J."/>
            <person name="Schramm A."/>
        </authorList>
    </citation>
    <scope>NUCLEOTIDE SEQUENCE [LARGE SCALE GENOMIC DNA]</scope>
    <source>
        <strain evidence="1">GS</strain>
    </source>
</reference>
<dbReference type="AlphaFoldDB" id="A0A521G4D1"/>
<dbReference type="EMBL" id="NQJD01000003">
    <property type="protein sequence ID" value="TAA75875.1"/>
    <property type="molecule type" value="Genomic_DNA"/>
</dbReference>
<comment type="caution">
    <text evidence="1">The sequence shown here is derived from an EMBL/GenBank/DDBJ whole genome shotgun (WGS) entry which is preliminary data.</text>
</comment>
<accession>A0A521G4D1</accession>
<proteinExistence type="predicted"/>
<gene>
    <name evidence="1" type="ORF">CDV28_103114</name>
</gene>
<evidence type="ECO:0000313" key="1">
    <source>
        <dbReference type="EMBL" id="TAA75875.1"/>
    </source>
</evidence>
<protein>
    <submittedName>
        <fullName evidence="1">Uncharacterized protein</fullName>
    </submittedName>
</protein>
<sequence length="90" mass="10228">MTFHNLRPENVEQLRKLFHDDAVSWPSGLSTDVFIQEIAAQGMVPLLFHRITKNNCQVTWPSVVLERLREAALRQAAAESVIETDLRAPC</sequence>
<dbReference type="Proteomes" id="UP000316238">
    <property type="component" value="Unassembled WGS sequence"/>
</dbReference>
<keyword evidence="2" id="KW-1185">Reference proteome</keyword>
<evidence type="ECO:0000313" key="2">
    <source>
        <dbReference type="Proteomes" id="UP000316238"/>
    </source>
</evidence>